<dbReference type="Proteomes" id="UP000027361">
    <property type="component" value="Unassembled WGS sequence"/>
</dbReference>
<dbReference type="CDD" id="cd00200">
    <property type="entry name" value="WD40"/>
    <property type="match status" value="1"/>
</dbReference>
<feature type="repeat" description="WD" evidence="1">
    <location>
        <begin position="312"/>
        <end position="353"/>
    </location>
</feature>
<evidence type="ECO:0000256" key="3">
    <source>
        <dbReference type="SAM" id="MobiDB-lite"/>
    </source>
</evidence>
<evidence type="ECO:0000259" key="4">
    <source>
        <dbReference type="Pfam" id="PF08606"/>
    </source>
</evidence>
<dbReference type="HOGENOM" id="CLU_023894_0_1_1"/>
<dbReference type="InterPro" id="IPR015943">
    <property type="entry name" value="WD40/YVTN_repeat-like_dom_sf"/>
</dbReference>
<dbReference type="FunCoup" id="A0A066WP72">
    <property type="interactions" value="581"/>
</dbReference>
<dbReference type="PROSITE" id="PS50082">
    <property type="entry name" value="WD_REPEATS_2"/>
    <property type="match status" value="2"/>
</dbReference>
<dbReference type="InterPro" id="IPR036322">
    <property type="entry name" value="WD40_repeat_dom_sf"/>
</dbReference>
<dbReference type="STRING" id="1037660.A0A066WP72"/>
<feature type="domain" description="Prp19 coiled-coil region" evidence="4">
    <location>
        <begin position="59"/>
        <end position="125"/>
    </location>
</feature>
<keyword evidence="2" id="KW-0833">Ubl conjugation pathway</keyword>
<dbReference type="PANTHER" id="PTHR43995:SF1">
    <property type="entry name" value="PRE-MRNA-PROCESSING FACTOR 19"/>
    <property type="match status" value="1"/>
</dbReference>
<dbReference type="InterPro" id="IPR001680">
    <property type="entry name" value="WD40_rpt"/>
</dbReference>
<comment type="catalytic activity">
    <reaction evidence="2">
        <text>S-ubiquitinyl-[E2 ubiquitin-conjugating enzyme]-L-cysteine + [acceptor protein]-L-lysine = [E2 ubiquitin-conjugating enzyme]-L-cysteine + N(6)-ubiquitinyl-[acceptor protein]-L-lysine.</text>
        <dbReference type="EC" id="2.3.2.27"/>
    </reaction>
</comment>
<dbReference type="GO" id="GO:0071006">
    <property type="term" value="C:U2-type catalytic step 1 spliceosome"/>
    <property type="evidence" value="ECO:0007669"/>
    <property type="project" value="TreeGrafter"/>
</dbReference>
<keyword evidence="2" id="KW-0808">Transferase</keyword>
<dbReference type="GeneID" id="25261616"/>
<dbReference type="InterPro" id="IPR013915">
    <property type="entry name" value="Prp19_cc"/>
</dbReference>
<dbReference type="PROSITE" id="PS50294">
    <property type="entry name" value="WD_REPEATS_REGION"/>
    <property type="match status" value="1"/>
</dbReference>
<dbReference type="GO" id="GO:0000398">
    <property type="term" value="P:mRNA splicing, via spliceosome"/>
    <property type="evidence" value="ECO:0007669"/>
    <property type="project" value="InterPro"/>
</dbReference>
<dbReference type="SUPFAM" id="SSF50978">
    <property type="entry name" value="WD40 repeat-like"/>
    <property type="match status" value="1"/>
</dbReference>
<keyword evidence="6" id="KW-1185">Reference proteome</keyword>
<dbReference type="GO" id="GO:0005737">
    <property type="term" value="C:cytoplasm"/>
    <property type="evidence" value="ECO:0007669"/>
    <property type="project" value="TreeGrafter"/>
</dbReference>
<evidence type="ECO:0000256" key="1">
    <source>
        <dbReference type="PROSITE-ProRule" id="PRU00221"/>
    </source>
</evidence>
<gene>
    <name evidence="5" type="ORF">K437DRAFT_149157</name>
</gene>
<keyword evidence="2" id="KW-0507">mRNA processing</keyword>
<dbReference type="OMA" id="SLDQHWA"/>
<dbReference type="OrthoDB" id="687049at2759"/>
<comment type="similarity">
    <text evidence="2">Belongs to the WD repeat PRP19 family.</text>
</comment>
<feature type="repeat" description="WD" evidence="1">
    <location>
        <begin position="375"/>
        <end position="407"/>
    </location>
</feature>
<accession>A0A066WP72</accession>
<keyword evidence="2" id="KW-0539">Nucleus</keyword>
<dbReference type="GO" id="GO:0070534">
    <property type="term" value="P:protein K63-linked ubiquitination"/>
    <property type="evidence" value="ECO:0007669"/>
    <property type="project" value="UniProtKB-UniRule"/>
</dbReference>
<dbReference type="GO" id="GO:0000974">
    <property type="term" value="C:Prp19 complex"/>
    <property type="evidence" value="ECO:0007669"/>
    <property type="project" value="UniProtKB-UniRule"/>
</dbReference>
<keyword evidence="2" id="KW-0227">DNA damage</keyword>
<keyword evidence="2" id="KW-0747">Spliceosome</keyword>
<protein>
    <recommendedName>
        <fullName evidence="2">Pre-mRNA-processing factor 19</fullName>
        <ecNumber evidence="2">2.3.2.27</ecNumber>
    </recommendedName>
</protein>
<dbReference type="Gene3D" id="2.130.10.10">
    <property type="entry name" value="YVTN repeat-like/Quinoprotein amine dehydrogenase"/>
    <property type="match status" value="1"/>
</dbReference>
<dbReference type="Pfam" id="PF00400">
    <property type="entry name" value="WD40"/>
    <property type="match status" value="6"/>
</dbReference>
<comment type="subcellular location">
    <subcellularLocation>
        <location evidence="2">Nucleus</location>
    </subcellularLocation>
</comment>
<dbReference type="PANTHER" id="PTHR43995">
    <property type="entry name" value="PRE-MRNA-PROCESSING FACTOR 19"/>
    <property type="match status" value="1"/>
</dbReference>
<dbReference type="RefSeq" id="XP_013245658.1">
    <property type="nucleotide sequence ID" value="XM_013390204.1"/>
</dbReference>
<sequence length="533" mass="55734">MFQFSDIRVDCCALVGAFCGRGTLSSFAFPLSSSEKHVTDTLTAPLADPKVAAPRPPQFTSIPSLLSSLQNEYDSIIFEMITLKKQYDSVRQELASALYTNDAANRVIARLLKERDEAREALANIGGTLGNGAAASTAAQQDTDMAAGDAGAAVAAGALPADALAEIDATAARLSSQRKPKSKQKAPAGYATPAQVPSFAQTKSLPSMHSTKPPGISALALSGNGNWVITGGNDKQVQIYDRVSDQVVATLKGHTKPITCVAFEPPSEVDIGSEAAGALPPPRFAVSASEDKTVRIWRAEPDGSKWALAHTLKGFKDAVTGIDVHPAGKLLGVASRDATWALYDIESGKALISIDAPASGAETEEEAAGGYAYESLAFHPDGQLLATGTKEGVIRVWDVKTAAKATTFRGSQVGSAITALSFSENGYYLAAAAKNSTIVQVWDLRKLSVAGTIEAAVNSDDSLVSDVAFDPSAQFLAVVGSDAKVYANKSWSLLYTFDGNAAEITSADWDAKDGSLVVASLDRTLRTVGVPSQ</sequence>
<organism evidence="5 6">
    <name type="scientific">Tilletiaria anomala (strain ATCC 24038 / CBS 436.72 / UBC 951)</name>
    <dbReference type="NCBI Taxonomy" id="1037660"/>
    <lineage>
        <taxon>Eukaryota</taxon>
        <taxon>Fungi</taxon>
        <taxon>Dikarya</taxon>
        <taxon>Basidiomycota</taxon>
        <taxon>Ustilaginomycotina</taxon>
        <taxon>Exobasidiomycetes</taxon>
        <taxon>Georgefischeriales</taxon>
        <taxon>Tilletiariaceae</taxon>
        <taxon>Tilletiaria</taxon>
    </lineage>
</organism>
<dbReference type="Pfam" id="PF08606">
    <property type="entry name" value="Prp19"/>
    <property type="match status" value="1"/>
</dbReference>
<dbReference type="InParanoid" id="A0A066WP72"/>
<evidence type="ECO:0000313" key="5">
    <source>
        <dbReference type="EMBL" id="KDN52819.1"/>
    </source>
</evidence>
<dbReference type="EC" id="2.3.2.27" evidence="2"/>
<comment type="subunit">
    <text evidence="2">Homotetramer.</text>
</comment>
<dbReference type="EMBL" id="JMSN01000006">
    <property type="protein sequence ID" value="KDN52819.1"/>
    <property type="molecule type" value="Genomic_DNA"/>
</dbReference>
<feature type="region of interest" description="Disordered" evidence="3">
    <location>
        <begin position="172"/>
        <end position="195"/>
    </location>
</feature>
<keyword evidence="2" id="KW-0234">DNA repair</keyword>
<dbReference type="SMART" id="SM00320">
    <property type="entry name" value="WD40"/>
    <property type="match status" value="7"/>
</dbReference>
<dbReference type="GO" id="GO:0006281">
    <property type="term" value="P:DNA repair"/>
    <property type="evidence" value="ECO:0007669"/>
    <property type="project" value="UniProtKB-KW"/>
</dbReference>
<keyword evidence="2" id="KW-0508">mRNA splicing</keyword>
<name>A0A066WP72_TILAU</name>
<dbReference type="InterPro" id="IPR038959">
    <property type="entry name" value="Prp19"/>
</dbReference>
<comment type="function">
    <text evidence="2">Ubiquitin-protein ligase which is mainly involved pre-mRNA splicing and DNA repair. Required for pre-mRNA splicing as component of the spliceosome.</text>
</comment>
<comment type="caution">
    <text evidence="5">The sequence shown here is derived from an EMBL/GenBank/DDBJ whole genome shotgun (WGS) entry which is preliminary data.</text>
</comment>
<comment type="pathway">
    <text evidence="2">Protein modification; protein ubiquitination.</text>
</comment>
<dbReference type="AlphaFoldDB" id="A0A066WP72"/>
<dbReference type="UniPathway" id="UPA00143"/>
<reference evidence="5 6" key="1">
    <citation type="submission" date="2014-05" db="EMBL/GenBank/DDBJ databases">
        <title>Draft genome sequence of a rare smut relative, Tilletiaria anomala UBC 951.</title>
        <authorList>
            <consortium name="DOE Joint Genome Institute"/>
            <person name="Toome M."/>
            <person name="Kuo A."/>
            <person name="Henrissat B."/>
            <person name="Lipzen A."/>
            <person name="Tritt A."/>
            <person name="Yoshinaga Y."/>
            <person name="Zane M."/>
            <person name="Barry K."/>
            <person name="Grigoriev I.V."/>
            <person name="Spatafora J.W."/>
            <person name="Aimea M.C."/>
        </authorList>
    </citation>
    <scope>NUCLEOTIDE SEQUENCE [LARGE SCALE GENOMIC DNA]</scope>
    <source>
        <strain evidence="5 6">UBC 951</strain>
    </source>
</reference>
<evidence type="ECO:0000313" key="6">
    <source>
        <dbReference type="Proteomes" id="UP000027361"/>
    </source>
</evidence>
<evidence type="ECO:0000256" key="2">
    <source>
        <dbReference type="RuleBase" id="RU367101"/>
    </source>
</evidence>
<dbReference type="GO" id="GO:0061630">
    <property type="term" value="F:ubiquitin protein ligase activity"/>
    <property type="evidence" value="ECO:0007669"/>
    <property type="project" value="UniProtKB-UniRule"/>
</dbReference>
<keyword evidence="1" id="KW-0853">WD repeat</keyword>
<proteinExistence type="inferred from homology"/>